<gene>
    <name evidence="7" type="ORF">UR93_C0001G0080</name>
</gene>
<dbReference type="AlphaFoldDB" id="A0A0G0D7K3"/>
<dbReference type="InterPro" id="IPR047867">
    <property type="entry name" value="Ribosomal_uL22_bac/org-type"/>
</dbReference>
<dbReference type="PANTHER" id="PTHR13501">
    <property type="entry name" value="CHLOROPLAST 50S RIBOSOMAL PROTEIN L22-RELATED"/>
    <property type="match status" value="1"/>
</dbReference>
<keyword evidence="2 4" id="KW-0689">Ribosomal protein</keyword>
<evidence type="ECO:0000256" key="2">
    <source>
        <dbReference type="ARBA" id="ARBA00022980"/>
    </source>
</evidence>
<evidence type="ECO:0000256" key="6">
    <source>
        <dbReference type="RuleBase" id="RU004008"/>
    </source>
</evidence>
<keyword evidence="3 4" id="KW-0687">Ribonucleoprotein</keyword>
<evidence type="ECO:0000256" key="5">
    <source>
        <dbReference type="RuleBase" id="RU004006"/>
    </source>
</evidence>
<sequence length="115" mass="13261">MKTKNFKFKNIKTTPDKLRLSVNLVRNKNLTNAYDILSLIKNHSSNLLSINLKASENSVKDWQVDNDNIFIQEIAVDEGLKMKRSLPRSRGRMAPFKRRMSRLTVKLATNKTGDK</sequence>
<evidence type="ECO:0000256" key="4">
    <source>
        <dbReference type="RuleBase" id="RU004005"/>
    </source>
</evidence>
<comment type="similarity">
    <text evidence="1 4">Belongs to the universal ribosomal protein uL22 family.</text>
</comment>
<dbReference type="InterPro" id="IPR001063">
    <property type="entry name" value="Ribosomal_uL22"/>
</dbReference>
<dbReference type="SUPFAM" id="SSF54843">
    <property type="entry name" value="Ribosomal protein L22"/>
    <property type="match status" value="1"/>
</dbReference>
<proteinExistence type="inferred from homology"/>
<dbReference type="Gene3D" id="3.90.470.10">
    <property type="entry name" value="Ribosomal protein L22/L17"/>
    <property type="match status" value="1"/>
</dbReference>
<dbReference type="InterPro" id="IPR036394">
    <property type="entry name" value="Ribosomal_uL22_sf"/>
</dbReference>
<accession>A0A0G0D7K3</accession>
<dbReference type="Pfam" id="PF00237">
    <property type="entry name" value="Ribosomal_L22"/>
    <property type="match status" value="1"/>
</dbReference>
<protein>
    <recommendedName>
        <fullName evidence="6">50S ribosomal protein L22</fullName>
    </recommendedName>
</protein>
<dbReference type="EMBL" id="LBRB01000001">
    <property type="protein sequence ID" value="KKP89248.1"/>
    <property type="molecule type" value="Genomic_DNA"/>
</dbReference>
<evidence type="ECO:0000313" key="7">
    <source>
        <dbReference type="EMBL" id="KKP89248.1"/>
    </source>
</evidence>
<dbReference type="PANTHER" id="PTHR13501:SF8">
    <property type="entry name" value="LARGE RIBOSOMAL SUBUNIT PROTEIN UL22M"/>
    <property type="match status" value="1"/>
</dbReference>
<dbReference type="GO" id="GO:0006412">
    <property type="term" value="P:translation"/>
    <property type="evidence" value="ECO:0007669"/>
    <property type="project" value="InterPro"/>
</dbReference>
<dbReference type="GO" id="GO:0019843">
    <property type="term" value="F:rRNA binding"/>
    <property type="evidence" value="ECO:0007669"/>
    <property type="project" value="UniProtKB-KW"/>
</dbReference>
<keyword evidence="5" id="KW-0699">rRNA-binding</keyword>
<organism evidence="7 8">
    <name type="scientific">Berkelbacteria bacterium GW2011_GWA2_35_9</name>
    <dbReference type="NCBI Taxonomy" id="1618333"/>
    <lineage>
        <taxon>Bacteria</taxon>
        <taxon>Candidatus Berkelbacteria</taxon>
    </lineage>
</organism>
<evidence type="ECO:0000256" key="3">
    <source>
        <dbReference type="ARBA" id="ARBA00023274"/>
    </source>
</evidence>
<comment type="function">
    <text evidence="6">This protein binds specifically to 23S rRNA; its binding is stimulated by other ribosomal proteins, e.g., L4, L17, and L20. It is important during the early stages of 50S assembly. It makes multiple contacts with different domains of the 23S rRNA in the assembled 50S subunit and ribosome.</text>
</comment>
<dbReference type="Proteomes" id="UP000034316">
    <property type="component" value="Unassembled WGS sequence"/>
</dbReference>
<evidence type="ECO:0000313" key="8">
    <source>
        <dbReference type="Proteomes" id="UP000034316"/>
    </source>
</evidence>
<dbReference type="CDD" id="cd00336">
    <property type="entry name" value="Ribosomal_L22"/>
    <property type="match status" value="1"/>
</dbReference>
<keyword evidence="5" id="KW-0694">RNA-binding</keyword>
<dbReference type="GO" id="GO:0022625">
    <property type="term" value="C:cytosolic large ribosomal subunit"/>
    <property type="evidence" value="ECO:0007669"/>
    <property type="project" value="TreeGrafter"/>
</dbReference>
<dbReference type="STRING" id="1618333.UR93_C0001G0080"/>
<dbReference type="GO" id="GO:0003735">
    <property type="term" value="F:structural constituent of ribosome"/>
    <property type="evidence" value="ECO:0007669"/>
    <property type="project" value="InterPro"/>
</dbReference>
<evidence type="ECO:0000256" key="1">
    <source>
        <dbReference type="ARBA" id="ARBA00009451"/>
    </source>
</evidence>
<comment type="subunit">
    <text evidence="5">Part of the 50S ribosomal subunit.</text>
</comment>
<reference evidence="7 8" key="1">
    <citation type="journal article" date="2015" name="Nature">
        <title>rRNA introns, odd ribosomes, and small enigmatic genomes across a large radiation of phyla.</title>
        <authorList>
            <person name="Brown C.T."/>
            <person name="Hug L.A."/>
            <person name="Thomas B.C."/>
            <person name="Sharon I."/>
            <person name="Castelle C.J."/>
            <person name="Singh A."/>
            <person name="Wilkins M.J."/>
            <person name="Williams K.H."/>
            <person name="Banfield J.F."/>
        </authorList>
    </citation>
    <scope>NUCLEOTIDE SEQUENCE [LARGE SCALE GENOMIC DNA]</scope>
</reference>
<comment type="caution">
    <text evidence="7">The sequence shown here is derived from an EMBL/GenBank/DDBJ whole genome shotgun (WGS) entry which is preliminary data.</text>
</comment>
<name>A0A0G0D7K3_9BACT</name>